<feature type="compositionally biased region" description="Low complexity" evidence="2">
    <location>
        <begin position="428"/>
        <end position="439"/>
    </location>
</feature>
<dbReference type="EnsemblMetazoa" id="CLYHEMT010710.2">
    <property type="protein sequence ID" value="CLYHEMP010710.2"/>
    <property type="gene ID" value="CLYHEMG010710"/>
</dbReference>
<dbReference type="NCBIfam" id="TIGR04344">
    <property type="entry name" value="ovoA_Nterm"/>
    <property type="match status" value="1"/>
</dbReference>
<comment type="similarity">
    <text evidence="1">Belongs to the sulfatase-modifying factor family.</text>
</comment>
<dbReference type="InterPro" id="IPR016187">
    <property type="entry name" value="CTDL_fold"/>
</dbReference>
<dbReference type="InterPro" id="IPR051043">
    <property type="entry name" value="Sulfatase_Mod_Factor_Kinase"/>
</dbReference>
<sequence>MKDVIFSRHSNQTVGSFRNDVDVQKHLPRELYNAIFGDIPNNLDAQRLITVPQNKTLLNNGAFGHAYDDVRKLSRMLRDFSEDESEIFFDQVCLPLVNHSYAVVEEFMETPNVLLVPNCTMGMKCIAEHLIRQQGHKSIASLFPLYGATAKLLEYYDSEELLSTLTRISPGENPLLEENPEIIVNSLEDAYNLQPYTVLFCDEIASQSGRQLPLNAIADFCDSHGVKLVVDGTQSCQLFFGSKKNVLQRIDYFVMSTHKWIGNTKTCGIIRYKDQAPLPPAISFGWEADTKNRPSIQKIRAQYTWQGMMDSYVSYITLSKAIKIFNKYGEEQFFQSSALLRRGLSKHLGIREMLPSGKERVMNIFELESSNLSQMKDINAIQNALQDYGVLISVKRIGQDCSGITIDGHKIINAHGSPIKKGGRERNNNNSTNNGTNNGPSCSLKPKPLYYLRISCWSYNDDDDFKALSAIFKNNLRLSTTNNDALRQQFIYIFDLYDKLFSTLKTRAFFIRAERLRHHLIFYYGHTAVFYINKLIVSGHLSPVHRFDPRLESSMSVGVDEMSWDDLLEDNYDWSGLSESGLETFLEKVKEYRKWVKQLVLKMLDENPVEQPIAQGTLAWIILMGMEHEKIHLETSAVIISQVPIELIKRHHNFNLPTYWKGRNYITNENQNANTNMATEIKVSSNQLVPIPSGTVLLGKTHLEPDYYGWDNEYGVEKKELEGFEASQMLVSNAEYLEFVNAGGYTEAGRQWWSSEGWRYVTDLKVTGPRFWIRNNEYYRSMLEEIPMPWDLPVEVNNLEAEAFCNWKSDQIGKKVRMISHEESVHMRLIAKDETTNNNLNKYASPTPVNLYGGTIGGKKVYDISGNVWRNSVSVLTVMDGFKIDPAYNDFTLPTIDGYHNHVLGGSWISLGNCANINGRYGFRRHFYQYAGIRYVASNNTYHDRVQKMFDEVKVTRHITENYTDFNDATLVEKKPVPNWPKLLGEQAAEVINKQYEGRPLKMLVVYGGVGRVSLELLRGCTNLSIDHTDDTANKLQVLEQLLKESKIQWYQQVEGKIFTALDYHFSDGETPTTLLADKGNSVSYGQADYKNIRPQFDGYDVIVADVRHKEGGSELAHIVQRLKENGLLILGSIDDTRPETKPDNKHSLSVLNSQFERIPSVTVGEHPHIFRETINKHQYAISYLSTWKKSVSKAADTLQNVGDVAIIPSSSDVSNTTDYYEDANILKSYDAFHFGEGFLSVKNFPLRMAEVIIEMCDKYNSNFGKALEAGCGPGRTAMELCHRFSRVEGYDYSQGFIDMMNREKEKRKIENLIEYQGDAHAQKEISREKKYDMISGCNLIDRLHSPEVWVQMSKEMLNSGGLLIVASPYTWKPEHTEPQKWIGGLKRDGEDCYTVDGLRRLLEPELVLLEELKVPFVIPDADGTYQYTYSNCTVFGDASKKK</sequence>
<dbReference type="Gene3D" id="3.40.640.10">
    <property type="entry name" value="Type I PLP-dependent aspartate aminotransferase-like (Major domain)"/>
    <property type="match status" value="1"/>
</dbReference>
<feature type="domain" description="Aminotransferase class V" evidence="3">
    <location>
        <begin position="106"/>
        <end position="406"/>
    </location>
</feature>
<dbReference type="SUPFAM" id="SSF53335">
    <property type="entry name" value="S-adenosyl-L-methionine-dependent methyltransferases"/>
    <property type="match status" value="2"/>
</dbReference>
<dbReference type="InterPro" id="IPR042095">
    <property type="entry name" value="SUMF_sf"/>
</dbReference>
<dbReference type="OrthoDB" id="659at2759"/>
<dbReference type="RefSeq" id="XP_066933700.1">
    <property type="nucleotide sequence ID" value="XM_067077599.1"/>
</dbReference>
<reference evidence="5" key="1">
    <citation type="submission" date="2021-01" db="UniProtKB">
        <authorList>
            <consortium name="EnsemblMetazoa"/>
        </authorList>
    </citation>
    <scope>IDENTIFICATION</scope>
</reference>
<protein>
    <submittedName>
        <fullName evidence="5">Uncharacterized protein</fullName>
    </submittedName>
</protein>
<dbReference type="InterPro" id="IPR027577">
    <property type="entry name" value="OvoA_Nterm"/>
</dbReference>
<evidence type="ECO:0000259" key="3">
    <source>
        <dbReference type="Pfam" id="PF00266"/>
    </source>
</evidence>
<dbReference type="CDD" id="cd02440">
    <property type="entry name" value="AdoMet_MTases"/>
    <property type="match status" value="1"/>
</dbReference>
<feature type="region of interest" description="Disordered" evidence="2">
    <location>
        <begin position="416"/>
        <end position="440"/>
    </location>
</feature>
<dbReference type="Gene3D" id="3.40.50.150">
    <property type="entry name" value="Vaccinia Virus protein VP39"/>
    <property type="match status" value="1"/>
</dbReference>
<dbReference type="SUPFAM" id="SSF53383">
    <property type="entry name" value="PLP-dependent transferases"/>
    <property type="match status" value="1"/>
</dbReference>
<dbReference type="InterPro" id="IPR029063">
    <property type="entry name" value="SAM-dependent_MTases_sf"/>
</dbReference>
<dbReference type="GO" id="GO:0120147">
    <property type="term" value="F:formylglycine-generating oxidase activity"/>
    <property type="evidence" value="ECO:0007669"/>
    <property type="project" value="TreeGrafter"/>
</dbReference>
<evidence type="ECO:0000256" key="2">
    <source>
        <dbReference type="SAM" id="MobiDB-lite"/>
    </source>
</evidence>
<dbReference type="Pfam" id="PF03781">
    <property type="entry name" value="FGE-sulfatase"/>
    <property type="match status" value="1"/>
</dbReference>
<dbReference type="Gene3D" id="3.90.1580.10">
    <property type="entry name" value="paralog of FGE (formylglycine-generating enzyme)"/>
    <property type="match status" value="1"/>
</dbReference>
<feature type="domain" description="Sulfatase-modifying factor enzyme-like" evidence="4">
    <location>
        <begin position="686"/>
        <end position="933"/>
    </location>
</feature>
<name>A0A7M5V702_9CNID</name>
<evidence type="ECO:0000313" key="5">
    <source>
        <dbReference type="EnsemblMetazoa" id="CLYHEMP010710.1"/>
    </source>
</evidence>
<evidence type="ECO:0000259" key="4">
    <source>
        <dbReference type="Pfam" id="PF03781"/>
    </source>
</evidence>
<proteinExistence type="inferred from homology"/>
<dbReference type="GeneID" id="136821362"/>
<dbReference type="Pfam" id="PF00266">
    <property type="entry name" value="Aminotran_5"/>
    <property type="match status" value="1"/>
</dbReference>
<evidence type="ECO:0000256" key="1">
    <source>
        <dbReference type="ARBA" id="ARBA00005310"/>
    </source>
</evidence>
<dbReference type="SUPFAM" id="SSF56436">
    <property type="entry name" value="C-type lectin-like"/>
    <property type="match status" value="1"/>
</dbReference>
<dbReference type="InterPro" id="IPR015421">
    <property type="entry name" value="PyrdxlP-dep_Trfase_major"/>
</dbReference>
<dbReference type="Pfam" id="PF13489">
    <property type="entry name" value="Methyltransf_23"/>
    <property type="match status" value="1"/>
</dbReference>
<accession>A0A7M5V702</accession>
<keyword evidence="6" id="KW-1185">Reference proteome</keyword>
<dbReference type="InterPro" id="IPR015424">
    <property type="entry name" value="PyrdxlP-dep_Trfase"/>
</dbReference>
<organism evidence="5 6">
    <name type="scientific">Clytia hemisphaerica</name>
    <dbReference type="NCBI Taxonomy" id="252671"/>
    <lineage>
        <taxon>Eukaryota</taxon>
        <taxon>Metazoa</taxon>
        <taxon>Cnidaria</taxon>
        <taxon>Hydrozoa</taxon>
        <taxon>Hydroidolina</taxon>
        <taxon>Leptothecata</taxon>
        <taxon>Obeliida</taxon>
        <taxon>Clytiidae</taxon>
        <taxon>Clytia</taxon>
    </lineage>
</organism>
<evidence type="ECO:0000313" key="6">
    <source>
        <dbReference type="Proteomes" id="UP000594262"/>
    </source>
</evidence>
<dbReference type="PANTHER" id="PTHR23150:SF26">
    <property type="entry name" value="GENERIC METHYLTRANSFERASE"/>
    <property type="match status" value="1"/>
</dbReference>
<dbReference type="InterPro" id="IPR005532">
    <property type="entry name" value="SUMF_dom"/>
</dbReference>
<dbReference type="PANTHER" id="PTHR23150">
    <property type="entry name" value="SULFATASE MODIFYING FACTOR 1, 2"/>
    <property type="match status" value="1"/>
</dbReference>
<dbReference type="EnsemblMetazoa" id="CLYHEMT010710.1">
    <property type="protein sequence ID" value="CLYHEMP010710.1"/>
    <property type="gene ID" value="CLYHEMG010710"/>
</dbReference>
<dbReference type="InterPro" id="IPR000192">
    <property type="entry name" value="Aminotrans_V_dom"/>
</dbReference>
<dbReference type="Proteomes" id="UP000594262">
    <property type="component" value="Unplaced"/>
</dbReference>